<comment type="caution">
    <text evidence="2">The sequence shown here is derived from an EMBL/GenBank/DDBJ whole genome shotgun (WGS) entry which is preliminary data.</text>
</comment>
<name>A0A4Q1CBN0_9BACT</name>
<evidence type="ECO:0000313" key="3">
    <source>
        <dbReference type="Proteomes" id="UP000290218"/>
    </source>
</evidence>
<dbReference type="AlphaFoldDB" id="A0A4Q1CBN0"/>
<dbReference type="InterPro" id="IPR025348">
    <property type="entry name" value="DUF4252"/>
</dbReference>
<keyword evidence="3" id="KW-1185">Reference proteome</keyword>
<evidence type="ECO:0000256" key="1">
    <source>
        <dbReference type="SAM" id="SignalP"/>
    </source>
</evidence>
<dbReference type="Pfam" id="PF14060">
    <property type="entry name" value="DUF4252"/>
    <property type="match status" value="1"/>
</dbReference>
<dbReference type="Proteomes" id="UP000290218">
    <property type="component" value="Unassembled WGS sequence"/>
</dbReference>
<accession>A0A4Q1CBN0</accession>
<proteinExistence type="predicted"/>
<gene>
    <name evidence="2" type="ORF">ESB00_11695</name>
</gene>
<protein>
    <submittedName>
        <fullName evidence="2">DUF4252 domain-containing protein</fullName>
    </submittedName>
</protein>
<feature type="chain" id="PRO_5020831215" evidence="1">
    <location>
        <begin position="24"/>
        <end position="194"/>
    </location>
</feature>
<keyword evidence="1" id="KW-0732">Signal</keyword>
<dbReference type="EMBL" id="SDHX01000001">
    <property type="protein sequence ID" value="RXK56494.1"/>
    <property type="molecule type" value="Genomic_DNA"/>
</dbReference>
<dbReference type="OrthoDB" id="194679at2"/>
<dbReference type="RefSeq" id="WP_129047862.1">
    <property type="nucleotide sequence ID" value="NZ_SDHX01000001.1"/>
</dbReference>
<reference evidence="2 3" key="1">
    <citation type="submission" date="2019-01" db="EMBL/GenBank/DDBJ databases">
        <title>Lacunisphaera sp. strain TWA-58.</title>
        <authorList>
            <person name="Chen W.-M."/>
        </authorList>
    </citation>
    <scope>NUCLEOTIDE SEQUENCE [LARGE SCALE GENOMIC DNA]</scope>
    <source>
        <strain evidence="2 3">TWA-58</strain>
    </source>
</reference>
<feature type="signal peptide" evidence="1">
    <location>
        <begin position="1"/>
        <end position="23"/>
    </location>
</feature>
<sequence>MKSLRLLTAAASLAAVLAVSAFAAESEAGYVDIGQLVPAAKGEFVEINLSPGLLKFAAKIAAKQEPEAAALIANLKRVRVNVVSLDDSNRKATIEQIEAVRAKLESQGWTQMVTVREREGGDNVTVHAKQKGDDVIEGLVVTVIDGKGEAVFVNIVGLISADQIATIAEQLNIEPLRHVKVKIKQDKSSDKDEA</sequence>
<organism evidence="2 3">
    <name type="scientific">Oleiharenicola lentus</name>
    <dbReference type="NCBI Taxonomy" id="2508720"/>
    <lineage>
        <taxon>Bacteria</taxon>
        <taxon>Pseudomonadati</taxon>
        <taxon>Verrucomicrobiota</taxon>
        <taxon>Opitutia</taxon>
        <taxon>Opitutales</taxon>
        <taxon>Opitutaceae</taxon>
        <taxon>Oleiharenicola</taxon>
    </lineage>
</organism>
<evidence type="ECO:0000313" key="2">
    <source>
        <dbReference type="EMBL" id="RXK56494.1"/>
    </source>
</evidence>